<dbReference type="RefSeq" id="WP_115565525.1">
    <property type="nucleotide sequence ID" value="NZ_QRGR01000010.1"/>
</dbReference>
<dbReference type="OrthoDB" id="9798438at2"/>
<evidence type="ECO:0000313" key="2">
    <source>
        <dbReference type="Proteomes" id="UP000256708"/>
    </source>
</evidence>
<dbReference type="AlphaFoldDB" id="A0A3D8LCE1"/>
<dbReference type="Proteomes" id="UP000256708">
    <property type="component" value="Unassembled WGS sequence"/>
</dbReference>
<sequence length="286" mass="32507">MLIKLFTVYVYLQAMFCGCGSDRRNSDFERLRKAYDVEVQRIGRLDSRISESSGLAFASDSTYWTHSDGGSLNALYLFNLEGELLQTVPLQVPNRDWEDLAEDDQGKLYIGDFGNNANTRRNLQVYKVQPETKTVEDTIRFSYADQTDFPPPRAERHYDLEGFFYHADSLYLFTKSRALRKTITKRYSLPAKGGDHTLAPQEELRVKSPITAAALSPAQDQFALLGYGRLYLFEMEDGQVNFSGKRSCLPIARTGQAEAILYLSPNQILITNENGKMYLVTLNSKE</sequence>
<comment type="caution">
    <text evidence="1">The sequence shown here is derived from an EMBL/GenBank/DDBJ whole genome shotgun (WGS) entry which is preliminary data.</text>
</comment>
<protein>
    <recommendedName>
        <fullName evidence="3">PE-PGRS family protein</fullName>
    </recommendedName>
</protein>
<organism evidence="1 2">
    <name type="scientific">Pontibacter diazotrophicus</name>
    <dbReference type="NCBI Taxonomy" id="1400979"/>
    <lineage>
        <taxon>Bacteria</taxon>
        <taxon>Pseudomonadati</taxon>
        <taxon>Bacteroidota</taxon>
        <taxon>Cytophagia</taxon>
        <taxon>Cytophagales</taxon>
        <taxon>Hymenobacteraceae</taxon>
        <taxon>Pontibacter</taxon>
    </lineage>
</organism>
<name>A0A3D8LCE1_9BACT</name>
<proteinExistence type="predicted"/>
<gene>
    <name evidence="1" type="ORF">DXT99_10585</name>
</gene>
<evidence type="ECO:0008006" key="3">
    <source>
        <dbReference type="Google" id="ProtNLM"/>
    </source>
</evidence>
<dbReference type="EMBL" id="QRGR01000010">
    <property type="protein sequence ID" value="RDV15111.1"/>
    <property type="molecule type" value="Genomic_DNA"/>
</dbReference>
<keyword evidence="2" id="KW-1185">Reference proteome</keyword>
<dbReference type="PROSITE" id="PS51257">
    <property type="entry name" value="PROKAR_LIPOPROTEIN"/>
    <property type="match status" value="1"/>
</dbReference>
<dbReference type="SUPFAM" id="SSF101898">
    <property type="entry name" value="NHL repeat"/>
    <property type="match status" value="1"/>
</dbReference>
<reference evidence="2" key="1">
    <citation type="submission" date="2018-08" db="EMBL/GenBank/DDBJ databases">
        <authorList>
            <person name="Liu Z.-W."/>
            <person name="Du Z.-J."/>
        </authorList>
    </citation>
    <scope>NUCLEOTIDE SEQUENCE [LARGE SCALE GENOMIC DNA]</scope>
    <source>
        <strain evidence="2">H4X</strain>
    </source>
</reference>
<evidence type="ECO:0000313" key="1">
    <source>
        <dbReference type="EMBL" id="RDV15111.1"/>
    </source>
</evidence>
<accession>A0A3D8LCE1</accession>